<dbReference type="InterPro" id="IPR003225">
    <property type="entry name" value="DUF325"/>
</dbReference>
<keyword evidence="2" id="KW-1185">Reference proteome</keyword>
<dbReference type="Pfam" id="PF03804">
    <property type="entry name" value="DUF325"/>
    <property type="match status" value="1"/>
</dbReference>
<evidence type="ECO:0000313" key="2">
    <source>
        <dbReference type="Proteomes" id="UP001256712"/>
    </source>
</evidence>
<sequence length="151" mass="17546">MKLTYKMVNLLKYALRITNDFKENIVPHFDHLTELRNLIDISIRNKDVKRFKFNDRNELISACMQINVQTYMPNVLIDIHKQRKYVYFRICQNCQLMANVAAPDDNSVSRYLCTNCGTCLVIDNPIEVFGETEEGVEELLDIQRINAGGDP</sequence>
<protein>
    <submittedName>
        <fullName evidence="1">Uncharacterized protein</fullName>
    </submittedName>
</protein>
<name>A0AAE9LNN0_9ABAC</name>
<dbReference type="Proteomes" id="UP001256712">
    <property type="component" value="Segment"/>
</dbReference>
<organism evidence="1 2">
    <name type="scientific">Palpita vitrealis nucleopolyhedrovirus</name>
    <dbReference type="NCBI Taxonomy" id="2951960"/>
    <lineage>
        <taxon>Viruses</taxon>
        <taxon>Viruses incertae sedis</taxon>
        <taxon>Naldaviricetes</taxon>
        <taxon>Lefavirales</taxon>
        <taxon>Baculoviridae</taxon>
        <taxon>Alphabaculovirus</taxon>
        <taxon>Alphabaculovirus pavitrealis</taxon>
    </lineage>
</organism>
<proteinExistence type="predicted"/>
<dbReference type="EMBL" id="OL685370">
    <property type="protein sequence ID" value="USC25989.1"/>
    <property type="molecule type" value="Genomic_DNA"/>
</dbReference>
<accession>A0AAE9LNN0</accession>
<reference evidence="1" key="1">
    <citation type="journal article" date="2022" name="J. Invertebr. Pathol.">
        <title>Identification of a new nucleopolyhedrovirus isolated from the olive leaf moth, Palpita vitrealis, from two locations in Egypt.</title>
        <authorList>
            <person name="El-Salamouny S."/>
            <person name="Wennmann J.T."/>
            <person name="Kleespies R.G."/>
            <person name="Richert-Poggeler K.R."/>
            <person name="Mansour A."/>
            <person name="Awad M."/>
            <person name="Agamy E."/>
            <person name="Salama R."/>
            <person name="Jehle J.A."/>
        </authorList>
    </citation>
    <scope>NUCLEOTIDE SEQUENCE</scope>
    <source>
        <strain evidence="1">Giza 2005</strain>
    </source>
</reference>
<evidence type="ECO:0000313" key="1">
    <source>
        <dbReference type="EMBL" id="USC25989.1"/>
    </source>
</evidence>